<dbReference type="InterPro" id="IPR037313">
    <property type="entry name" value="PKN_HR1_1"/>
</dbReference>
<evidence type="ECO:0000256" key="2">
    <source>
        <dbReference type="PROSITE-ProRule" id="PRU01207"/>
    </source>
</evidence>
<dbReference type="Gene3D" id="1.10.287.160">
    <property type="entry name" value="HR1 repeat"/>
    <property type="match status" value="1"/>
</dbReference>
<dbReference type="GO" id="GO:0031267">
    <property type="term" value="F:small GTPase binding"/>
    <property type="evidence" value="ECO:0007669"/>
    <property type="project" value="InterPro"/>
</dbReference>
<evidence type="ECO:0000256" key="1">
    <source>
        <dbReference type="ARBA" id="ARBA00022737"/>
    </source>
</evidence>
<gene>
    <name evidence="5" type="ORF">BSL78_27338</name>
</gene>
<proteinExistence type="predicted"/>
<dbReference type="GO" id="GO:0007165">
    <property type="term" value="P:signal transduction"/>
    <property type="evidence" value="ECO:0007669"/>
    <property type="project" value="InterPro"/>
</dbReference>
<comment type="caution">
    <text evidence="5">The sequence shown here is derived from an EMBL/GenBank/DDBJ whole genome shotgun (WGS) entry which is preliminary data.</text>
</comment>
<feature type="region of interest" description="Disordered" evidence="3">
    <location>
        <begin position="108"/>
        <end position="127"/>
    </location>
</feature>
<dbReference type="InterPro" id="IPR036274">
    <property type="entry name" value="HR1_rpt_sf"/>
</dbReference>
<dbReference type="CDD" id="cd11622">
    <property type="entry name" value="HR1_PKN_1"/>
    <property type="match status" value="1"/>
</dbReference>
<sequence length="127" mass="14280">MIVAVDQKMRSNNSCENLTTGIRTHDTLAAYVNSRDQLDLSDANFQHKLDQVKDQIKAEMRKEYKIKDAAERMKKVSTDKRTLSNVNSIIRKANTKLHDLQQELNELNAHQIVSPSTDPGTPTTAGS</sequence>
<dbReference type="Pfam" id="PF02185">
    <property type="entry name" value="HR1"/>
    <property type="match status" value="1"/>
</dbReference>
<dbReference type="AlphaFoldDB" id="A0A2G8JJC3"/>
<evidence type="ECO:0000313" key="6">
    <source>
        <dbReference type="Proteomes" id="UP000230750"/>
    </source>
</evidence>
<dbReference type="PROSITE" id="PS51860">
    <property type="entry name" value="REM_1"/>
    <property type="match status" value="1"/>
</dbReference>
<keyword evidence="5" id="KW-0808">Transferase</keyword>
<name>A0A2G8JJC3_STIJA</name>
<keyword evidence="1" id="KW-0677">Repeat</keyword>
<protein>
    <submittedName>
        <fullName evidence="5">Putative serine/threonine-protein kinase N2-like</fullName>
    </submittedName>
</protein>
<keyword evidence="6" id="KW-1185">Reference proteome</keyword>
<evidence type="ECO:0000259" key="4">
    <source>
        <dbReference type="PROSITE" id="PS51860"/>
    </source>
</evidence>
<dbReference type="Proteomes" id="UP000230750">
    <property type="component" value="Unassembled WGS sequence"/>
</dbReference>
<dbReference type="GO" id="GO:0004674">
    <property type="term" value="F:protein serine/threonine kinase activity"/>
    <property type="evidence" value="ECO:0007669"/>
    <property type="project" value="InterPro"/>
</dbReference>
<organism evidence="5 6">
    <name type="scientific">Stichopus japonicus</name>
    <name type="common">Sea cucumber</name>
    <dbReference type="NCBI Taxonomy" id="307972"/>
    <lineage>
        <taxon>Eukaryota</taxon>
        <taxon>Metazoa</taxon>
        <taxon>Echinodermata</taxon>
        <taxon>Eleutherozoa</taxon>
        <taxon>Echinozoa</taxon>
        <taxon>Holothuroidea</taxon>
        <taxon>Aspidochirotacea</taxon>
        <taxon>Aspidochirotida</taxon>
        <taxon>Stichopodidae</taxon>
        <taxon>Apostichopus</taxon>
    </lineage>
</organism>
<accession>A0A2G8JJC3</accession>
<evidence type="ECO:0000313" key="5">
    <source>
        <dbReference type="EMBL" id="PIK35840.1"/>
    </source>
</evidence>
<dbReference type="OrthoDB" id="63267at2759"/>
<keyword evidence="5" id="KW-0418">Kinase</keyword>
<dbReference type="STRING" id="307972.A0A2G8JJC3"/>
<reference evidence="5 6" key="1">
    <citation type="journal article" date="2017" name="PLoS Biol.">
        <title>The sea cucumber genome provides insights into morphological evolution and visceral regeneration.</title>
        <authorList>
            <person name="Zhang X."/>
            <person name="Sun L."/>
            <person name="Yuan J."/>
            <person name="Sun Y."/>
            <person name="Gao Y."/>
            <person name="Zhang L."/>
            <person name="Li S."/>
            <person name="Dai H."/>
            <person name="Hamel J.F."/>
            <person name="Liu C."/>
            <person name="Yu Y."/>
            <person name="Liu S."/>
            <person name="Lin W."/>
            <person name="Guo K."/>
            <person name="Jin S."/>
            <person name="Xu P."/>
            <person name="Storey K.B."/>
            <person name="Huan P."/>
            <person name="Zhang T."/>
            <person name="Zhou Y."/>
            <person name="Zhang J."/>
            <person name="Lin C."/>
            <person name="Li X."/>
            <person name="Xing L."/>
            <person name="Huo D."/>
            <person name="Sun M."/>
            <person name="Wang L."/>
            <person name="Mercier A."/>
            <person name="Li F."/>
            <person name="Yang H."/>
            <person name="Xiang J."/>
        </authorList>
    </citation>
    <scope>NUCLEOTIDE SEQUENCE [LARGE SCALE GENOMIC DNA]</scope>
    <source>
        <strain evidence="5">Shaxun</strain>
        <tissue evidence="5">Muscle</tissue>
    </source>
</reference>
<keyword evidence="2" id="KW-0175">Coiled coil</keyword>
<dbReference type="SUPFAM" id="SSF46585">
    <property type="entry name" value="HR1 repeat"/>
    <property type="match status" value="1"/>
</dbReference>
<feature type="compositionally biased region" description="Polar residues" evidence="3">
    <location>
        <begin position="111"/>
        <end position="127"/>
    </location>
</feature>
<dbReference type="InterPro" id="IPR011072">
    <property type="entry name" value="HR1_rho-bd"/>
</dbReference>
<dbReference type="EMBL" id="MRZV01001802">
    <property type="protein sequence ID" value="PIK35840.1"/>
    <property type="molecule type" value="Genomic_DNA"/>
</dbReference>
<dbReference type="SMART" id="SM00742">
    <property type="entry name" value="Hr1"/>
    <property type="match status" value="1"/>
</dbReference>
<evidence type="ECO:0000256" key="3">
    <source>
        <dbReference type="SAM" id="MobiDB-lite"/>
    </source>
</evidence>
<feature type="domain" description="REM-1" evidence="4">
    <location>
        <begin position="39"/>
        <end position="113"/>
    </location>
</feature>